<accession>A0A062V8H7</accession>
<feature type="domain" description="Roadblock/LAMTOR2" evidence="1">
    <location>
        <begin position="8"/>
        <end position="98"/>
    </location>
</feature>
<protein>
    <recommendedName>
        <fullName evidence="1">Roadblock/LAMTOR2 domain-containing protein</fullName>
    </recommendedName>
</protein>
<dbReference type="Pfam" id="PF03259">
    <property type="entry name" value="Robl_LC7"/>
    <property type="match status" value="1"/>
</dbReference>
<dbReference type="AlphaFoldDB" id="A0A062V8H7"/>
<keyword evidence="3" id="KW-1185">Reference proteome</keyword>
<evidence type="ECO:0000313" key="2">
    <source>
        <dbReference type="EMBL" id="KCZ72059.1"/>
    </source>
</evidence>
<name>A0A062V8H7_9EURY</name>
<proteinExistence type="predicted"/>
<dbReference type="SMART" id="SM00960">
    <property type="entry name" value="Robl_LC7"/>
    <property type="match status" value="1"/>
</dbReference>
<dbReference type="InterPro" id="IPR004942">
    <property type="entry name" value="Roadblock/LAMTOR2_dom"/>
</dbReference>
<evidence type="ECO:0000313" key="3">
    <source>
        <dbReference type="Proteomes" id="UP000027153"/>
    </source>
</evidence>
<dbReference type="SUPFAM" id="SSF103196">
    <property type="entry name" value="Roadblock/LC7 domain"/>
    <property type="match status" value="1"/>
</dbReference>
<reference evidence="2 3" key="1">
    <citation type="journal article" date="2013" name="Nature">
        <title>Anaerobic oxidation of methane coupled to nitrate reduction in a novel archaeal lineage.</title>
        <authorList>
            <person name="Haroon M.F."/>
            <person name="Hu S."/>
            <person name="Shi Y."/>
            <person name="Imelfort M."/>
            <person name="Keller J."/>
            <person name="Hugenholtz P."/>
            <person name="Yuan Z."/>
            <person name="Tyson G.W."/>
        </authorList>
    </citation>
    <scope>NUCLEOTIDE SEQUENCE [LARGE SCALE GENOMIC DNA]</scope>
    <source>
        <strain evidence="2 3">ANME-2d</strain>
    </source>
</reference>
<gene>
    <name evidence="2" type="ORF">ANME2D_01460</name>
</gene>
<dbReference type="EMBL" id="JMIY01000003">
    <property type="protein sequence ID" value="KCZ72059.1"/>
    <property type="molecule type" value="Genomic_DNA"/>
</dbReference>
<dbReference type="OrthoDB" id="69094at2157"/>
<comment type="caution">
    <text evidence="2">The sequence shown here is derived from an EMBL/GenBank/DDBJ whole genome shotgun (WGS) entry which is preliminary data.</text>
</comment>
<evidence type="ECO:0000259" key="1">
    <source>
        <dbReference type="SMART" id="SM00960"/>
    </source>
</evidence>
<dbReference type="RefSeq" id="WP_048090080.1">
    <property type="nucleotide sequence ID" value="NZ_JMIY01000003.1"/>
</dbReference>
<organism evidence="2 3">
    <name type="scientific">Candidatus Methanoperedens nitratireducens</name>
    <dbReference type="NCBI Taxonomy" id="1392998"/>
    <lineage>
        <taxon>Archaea</taxon>
        <taxon>Methanobacteriati</taxon>
        <taxon>Methanobacteriota</taxon>
        <taxon>Stenosarchaea group</taxon>
        <taxon>Methanomicrobia</taxon>
        <taxon>Methanosarcinales</taxon>
        <taxon>ANME-2 cluster</taxon>
        <taxon>Candidatus Methanoperedentaceae</taxon>
        <taxon>Candidatus Methanoperedens</taxon>
    </lineage>
</organism>
<dbReference type="Proteomes" id="UP000027153">
    <property type="component" value="Unassembled WGS sequence"/>
</dbReference>
<sequence>METISRSLEKILDGLDAIGGIELSAIVSRQGLLMVSKETDGRLNSEAFAALTATLYLSAESTTRRLSEQIPRSIIVETEDKHLITYAAGQHALIVVLVGREGYIGLILNEIKKAAEKVKKLI</sequence>
<dbReference type="Gene3D" id="3.30.450.30">
    <property type="entry name" value="Dynein light chain 2a, cytoplasmic"/>
    <property type="match status" value="1"/>
</dbReference>